<protein>
    <submittedName>
        <fullName evidence="1">Uncharacterized protein</fullName>
    </submittedName>
</protein>
<dbReference type="EMBL" id="CM056811">
    <property type="protein sequence ID" value="KAJ8636916.1"/>
    <property type="molecule type" value="Genomic_DNA"/>
</dbReference>
<comment type="caution">
    <text evidence="1">The sequence shown here is derived from an EMBL/GenBank/DDBJ whole genome shotgun (WGS) entry which is preliminary data.</text>
</comment>
<accession>A0ACC2LU65</accession>
<keyword evidence="2" id="KW-1185">Reference proteome</keyword>
<dbReference type="Proteomes" id="UP001234297">
    <property type="component" value="Chromosome 3"/>
</dbReference>
<gene>
    <name evidence="1" type="ORF">MRB53_011183</name>
</gene>
<evidence type="ECO:0000313" key="1">
    <source>
        <dbReference type="EMBL" id="KAJ8636916.1"/>
    </source>
</evidence>
<name>A0ACC2LU65_PERAE</name>
<organism evidence="1 2">
    <name type="scientific">Persea americana</name>
    <name type="common">Avocado</name>
    <dbReference type="NCBI Taxonomy" id="3435"/>
    <lineage>
        <taxon>Eukaryota</taxon>
        <taxon>Viridiplantae</taxon>
        <taxon>Streptophyta</taxon>
        <taxon>Embryophyta</taxon>
        <taxon>Tracheophyta</taxon>
        <taxon>Spermatophyta</taxon>
        <taxon>Magnoliopsida</taxon>
        <taxon>Magnoliidae</taxon>
        <taxon>Laurales</taxon>
        <taxon>Lauraceae</taxon>
        <taxon>Persea</taxon>
    </lineage>
</organism>
<proteinExistence type="predicted"/>
<reference evidence="1 2" key="1">
    <citation type="journal article" date="2022" name="Hortic Res">
        <title>A haplotype resolved chromosomal level avocado genome allows analysis of novel avocado genes.</title>
        <authorList>
            <person name="Nath O."/>
            <person name="Fletcher S.J."/>
            <person name="Hayward A."/>
            <person name="Shaw L.M."/>
            <person name="Masouleh A.K."/>
            <person name="Furtado A."/>
            <person name="Henry R.J."/>
            <person name="Mitter N."/>
        </authorList>
    </citation>
    <scope>NUCLEOTIDE SEQUENCE [LARGE SCALE GENOMIC DNA]</scope>
    <source>
        <strain evidence="2">cv. Hass</strain>
    </source>
</reference>
<evidence type="ECO:0000313" key="2">
    <source>
        <dbReference type="Proteomes" id="UP001234297"/>
    </source>
</evidence>
<sequence length="197" mass="22265">MIANVSGLLSLDLSNNYQLEVETESPTWVPRFQLFFIYLANCKVNKRSGSNIPSFIFTQGALVFLDLSNTSLVGVIPSWLLYNFTRFISLRSNSFNGPFPLPPQNTTSLLESLDISKNLVYGPVPVHFSDFFPLLTYCDMSTNALQGKLPSTMGTEKLQHLLLYNNFFSGEIPPGLMRNMTDLWNTWSCPTTNFKVR</sequence>